<accession>A0A7R9KSK1</accession>
<keyword evidence="3" id="KW-1185">Reference proteome</keyword>
<dbReference type="Gene3D" id="1.25.40.10">
    <property type="entry name" value="Tetratricopeptide repeat domain"/>
    <property type="match status" value="1"/>
</dbReference>
<dbReference type="AlphaFoldDB" id="A0A7R9KSK1"/>
<dbReference type="EMBL" id="OC859283">
    <property type="protein sequence ID" value="CAD7627409.1"/>
    <property type="molecule type" value="Genomic_DNA"/>
</dbReference>
<dbReference type="EMBL" id="CAJPIZ010004708">
    <property type="protein sequence ID" value="CAG2107839.1"/>
    <property type="molecule type" value="Genomic_DNA"/>
</dbReference>
<gene>
    <name evidence="2" type="ORF">OSB1V03_LOCUS7836</name>
</gene>
<dbReference type="SUPFAM" id="SSF48452">
    <property type="entry name" value="TPR-like"/>
    <property type="match status" value="1"/>
</dbReference>
<reference evidence="2" key="1">
    <citation type="submission" date="2020-11" db="EMBL/GenBank/DDBJ databases">
        <authorList>
            <person name="Tran Van P."/>
        </authorList>
    </citation>
    <scope>NUCLEOTIDE SEQUENCE</scope>
</reference>
<dbReference type="OrthoDB" id="6515670at2759"/>
<feature type="compositionally biased region" description="Low complexity" evidence="1">
    <location>
        <begin position="21"/>
        <end position="39"/>
    </location>
</feature>
<evidence type="ECO:0000256" key="1">
    <source>
        <dbReference type="SAM" id="MobiDB-lite"/>
    </source>
</evidence>
<evidence type="ECO:0000313" key="3">
    <source>
        <dbReference type="Proteomes" id="UP000759131"/>
    </source>
</evidence>
<dbReference type="InterPro" id="IPR011990">
    <property type="entry name" value="TPR-like_helical_dom_sf"/>
</dbReference>
<sequence>MQMVYLKDSISNRNYNHDPSHSSSANPTPNTSSKSSATSGQSILSADEMVEMLKNLAAVNEKLHKWEQSMKKLDTYPDNDINKTLMKDIMEFIDNDKSSTQDKAIYLYGQLAHKCHQQKNFMGAAKAYERAATLRFDNPNILNESNSKDTKTTIQYLESAIVNYDAIHKYRHAGTLHYRCSKILRLMNAKSEEVAKHYCQALEYFTMRNHEVKHRKRIDGLKISCYSSSNNYKRKWDSSQRCSRDIDYYVSKYSRYTTRECDSNRSTDNEDSQGAHTDYFMSGANCSKTGDLFDISPAELMAPNIHHSNKESIISITQHNNQMKQQTNRCIEDRIESAKKLVKKLYKFCPFYSVSTDGEDAGRVYCKICERHLGAVSSTLKNHVNTQEHKQAVEDSISGTIREDQNMSKSGSQQLTVAALPAPPIRSNLSIANAHRPSAIAGAVNSFNAIQQQSHPNPNNSSFDFETFDIQWGFQSPNPMDYCLPTSATTDLHTNPHNSAIIQNKTITNL</sequence>
<dbReference type="Proteomes" id="UP000759131">
    <property type="component" value="Unassembled WGS sequence"/>
</dbReference>
<protein>
    <submittedName>
        <fullName evidence="2">Uncharacterized protein</fullName>
    </submittedName>
</protein>
<name>A0A7R9KSK1_9ACAR</name>
<feature type="region of interest" description="Disordered" evidence="1">
    <location>
        <begin position="11"/>
        <end position="41"/>
    </location>
</feature>
<organism evidence="2">
    <name type="scientific">Medioppia subpectinata</name>
    <dbReference type="NCBI Taxonomy" id="1979941"/>
    <lineage>
        <taxon>Eukaryota</taxon>
        <taxon>Metazoa</taxon>
        <taxon>Ecdysozoa</taxon>
        <taxon>Arthropoda</taxon>
        <taxon>Chelicerata</taxon>
        <taxon>Arachnida</taxon>
        <taxon>Acari</taxon>
        <taxon>Acariformes</taxon>
        <taxon>Sarcoptiformes</taxon>
        <taxon>Oribatida</taxon>
        <taxon>Brachypylina</taxon>
        <taxon>Oppioidea</taxon>
        <taxon>Oppiidae</taxon>
        <taxon>Medioppia</taxon>
    </lineage>
</organism>
<proteinExistence type="predicted"/>
<evidence type="ECO:0000313" key="2">
    <source>
        <dbReference type="EMBL" id="CAD7627409.1"/>
    </source>
</evidence>